<feature type="transmembrane region" description="Helical" evidence="1">
    <location>
        <begin position="12"/>
        <end position="32"/>
    </location>
</feature>
<keyword evidence="1" id="KW-0472">Membrane</keyword>
<evidence type="ECO:0000313" key="2">
    <source>
        <dbReference type="EMBL" id="VDP13963.1"/>
    </source>
</evidence>
<protein>
    <submittedName>
        <fullName evidence="4">Aa_trans domain-containing protein</fullName>
    </submittedName>
</protein>
<evidence type="ECO:0000256" key="1">
    <source>
        <dbReference type="SAM" id="Phobius"/>
    </source>
</evidence>
<dbReference type="GO" id="GO:0015179">
    <property type="term" value="F:L-amino acid transmembrane transporter activity"/>
    <property type="evidence" value="ECO:0007669"/>
    <property type="project" value="TreeGrafter"/>
</dbReference>
<dbReference type="Proteomes" id="UP000270296">
    <property type="component" value="Unassembled WGS sequence"/>
</dbReference>
<keyword evidence="3" id="KW-1185">Reference proteome</keyword>
<reference evidence="4" key="1">
    <citation type="submission" date="2016-06" db="UniProtKB">
        <authorList>
            <consortium name="WormBaseParasite"/>
        </authorList>
    </citation>
    <scope>IDENTIFICATION</scope>
</reference>
<organism evidence="4">
    <name type="scientific">Soboliphyme baturini</name>
    <dbReference type="NCBI Taxonomy" id="241478"/>
    <lineage>
        <taxon>Eukaryota</taxon>
        <taxon>Metazoa</taxon>
        <taxon>Ecdysozoa</taxon>
        <taxon>Nematoda</taxon>
        <taxon>Enoplea</taxon>
        <taxon>Dorylaimia</taxon>
        <taxon>Dioctophymatida</taxon>
        <taxon>Dioctophymatoidea</taxon>
        <taxon>Soboliphymatidae</taxon>
        <taxon>Soboliphyme</taxon>
    </lineage>
</organism>
<dbReference type="EMBL" id="UZAM01010858">
    <property type="protein sequence ID" value="VDP13963.1"/>
    <property type="molecule type" value="Genomic_DNA"/>
</dbReference>
<dbReference type="AlphaFoldDB" id="A0A183IVP9"/>
<accession>A0A183IVP9</accession>
<dbReference type="PANTHER" id="PTHR11785:SF528">
    <property type="entry name" value="AMINO ACID TRANSPORTER PROTEIN JHI-21"/>
    <property type="match status" value="1"/>
</dbReference>
<dbReference type="PANTHER" id="PTHR11785">
    <property type="entry name" value="AMINO ACID TRANSPORTER"/>
    <property type="match status" value="1"/>
</dbReference>
<dbReference type="PROSITE" id="PS51257">
    <property type="entry name" value="PROKAR_LIPOPROTEIN"/>
    <property type="match status" value="1"/>
</dbReference>
<dbReference type="OrthoDB" id="10062876at2759"/>
<keyword evidence="1" id="KW-1133">Transmembrane helix</keyword>
<dbReference type="InterPro" id="IPR050598">
    <property type="entry name" value="AminoAcid_Transporter"/>
</dbReference>
<feature type="transmembrane region" description="Helical" evidence="1">
    <location>
        <begin position="38"/>
        <end position="55"/>
    </location>
</feature>
<reference evidence="2 3" key="2">
    <citation type="submission" date="2018-11" db="EMBL/GenBank/DDBJ databases">
        <authorList>
            <consortium name="Pathogen Informatics"/>
        </authorList>
    </citation>
    <scope>NUCLEOTIDE SEQUENCE [LARGE SCALE GENOMIC DNA]</scope>
</reference>
<dbReference type="WBParaSite" id="SBAD_0000798701-mRNA-1">
    <property type="protein sequence ID" value="SBAD_0000798701-mRNA-1"/>
    <property type="gene ID" value="SBAD_0000798701"/>
</dbReference>
<name>A0A183IVP9_9BILA</name>
<gene>
    <name evidence="2" type="ORF">SBAD_LOCUS7696</name>
</gene>
<evidence type="ECO:0000313" key="4">
    <source>
        <dbReference type="WBParaSite" id="SBAD_0000798701-mRNA-1"/>
    </source>
</evidence>
<keyword evidence="1" id="KW-0812">Transmembrane</keyword>
<evidence type="ECO:0000313" key="3">
    <source>
        <dbReference type="Proteomes" id="UP000270296"/>
    </source>
</evidence>
<sequence>MPNAPRPIKVNLIFPIAFFIGCVFLVIVPIIAAPVDTLIGIAIMLTSVPVYFVFVRWHTKPAWINDGLDKFTLSVQKLFLVVPEERHEE</sequence>
<proteinExistence type="predicted"/>